<dbReference type="InterPro" id="IPR036388">
    <property type="entry name" value="WH-like_DNA-bd_sf"/>
</dbReference>
<dbReference type="Gene3D" id="1.10.10.10">
    <property type="entry name" value="Winged helix-like DNA-binding domain superfamily/Winged helix DNA-binding domain"/>
    <property type="match status" value="1"/>
</dbReference>
<evidence type="ECO:0000256" key="3">
    <source>
        <dbReference type="ARBA" id="ARBA00023125"/>
    </source>
</evidence>
<accession>A0ABN2YXD3</accession>
<evidence type="ECO:0000256" key="4">
    <source>
        <dbReference type="ARBA" id="ARBA00023163"/>
    </source>
</evidence>
<evidence type="ECO:0000256" key="1">
    <source>
        <dbReference type="ARBA" id="ARBA00009437"/>
    </source>
</evidence>
<dbReference type="InterPro" id="IPR036390">
    <property type="entry name" value="WH_DNA-bd_sf"/>
</dbReference>
<protein>
    <recommendedName>
        <fullName evidence="5">HTH lysR-type domain-containing protein</fullName>
    </recommendedName>
</protein>
<proteinExistence type="inferred from homology"/>
<dbReference type="PANTHER" id="PTHR30126">
    <property type="entry name" value="HTH-TYPE TRANSCRIPTIONAL REGULATOR"/>
    <property type="match status" value="1"/>
</dbReference>
<comment type="similarity">
    <text evidence="1">Belongs to the LysR transcriptional regulatory family.</text>
</comment>
<comment type="caution">
    <text evidence="6">The sequence shown here is derived from an EMBL/GenBank/DDBJ whole genome shotgun (WGS) entry which is preliminary data.</text>
</comment>
<sequence length="96" mass="10585">MQLRELRAFCEVVAEMSFTRAARNLHYAQSSVTAQIRSLEDDLGAPLFDRGGRQIVLTKAGLSLLPYARQMLRVADAAYAEVAATAPHRPVRRTAA</sequence>
<dbReference type="PRINTS" id="PR00039">
    <property type="entry name" value="HTHLYSR"/>
</dbReference>
<gene>
    <name evidence="6" type="ORF">GCM10009760_10430</name>
</gene>
<organism evidence="6 7">
    <name type="scientific">Kitasatospora kazusensis</name>
    <dbReference type="NCBI Taxonomy" id="407974"/>
    <lineage>
        <taxon>Bacteria</taxon>
        <taxon>Bacillati</taxon>
        <taxon>Actinomycetota</taxon>
        <taxon>Actinomycetes</taxon>
        <taxon>Kitasatosporales</taxon>
        <taxon>Streptomycetaceae</taxon>
        <taxon>Kitasatospora</taxon>
    </lineage>
</organism>
<keyword evidence="4" id="KW-0804">Transcription</keyword>
<name>A0ABN2YXD3_9ACTN</name>
<keyword evidence="3" id="KW-0238">DNA-binding</keyword>
<keyword evidence="7" id="KW-1185">Reference proteome</keyword>
<dbReference type="SUPFAM" id="SSF46785">
    <property type="entry name" value="Winged helix' DNA-binding domain"/>
    <property type="match status" value="1"/>
</dbReference>
<dbReference type="InterPro" id="IPR000847">
    <property type="entry name" value="LysR_HTH_N"/>
</dbReference>
<evidence type="ECO:0000259" key="5">
    <source>
        <dbReference type="PROSITE" id="PS50931"/>
    </source>
</evidence>
<dbReference type="Proteomes" id="UP001422759">
    <property type="component" value="Unassembled WGS sequence"/>
</dbReference>
<dbReference type="Pfam" id="PF00126">
    <property type="entry name" value="HTH_1"/>
    <property type="match status" value="1"/>
</dbReference>
<keyword evidence="2" id="KW-0805">Transcription regulation</keyword>
<dbReference type="RefSeq" id="WP_344461199.1">
    <property type="nucleotide sequence ID" value="NZ_BAAANT010000004.1"/>
</dbReference>
<feature type="domain" description="HTH lysR-type" evidence="5">
    <location>
        <begin position="1"/>
        <end position="58"/>
    </location>
</feature>
<evidence type="ECO:0000313" key="7">
    <source>
        <dbReference type="Proteomes" id="UP001422759"/>
    </source>
</evidence>
<dbReference type="PANTHER" id="PTHR30126:SF40">
    <property type="entry name" value="HTH-TYPE TRANSCRIPTIONAL REGULATOR GLTR"/>
    <property type="match status" value="1"/>
</dbReference>
<dbReference type="EMBL" id="BAAANT010000004">
    <property type="protein sequence ID" value="GAA2133856.1"/>
    <property type="molecule type" value="Genomic_DNA"/>
</dbReference>
<evidence type="ECO:0000313" key="6">
    <source>
        <dbReference type="EMBL" id="GAA2133856.1"/>
    </source>
</evidence>
<dbReference type="PROSITE" id="PS50931">
    <property type="entry name" value="HTH_LYSR"/>
    <property type="match status" value="1"/>
</dbReference>
<reference evidence="6 7" key="1">
    <citation type="journal article" date="2019" name="Int. J. Syst. Evol. Microbiol.">
        <title>The Global Catalogue of Microorganisms (GCM) 10K type strain sequencing project: providing services to taxonomists for standard genome sequencing and annotation.</title>
        <authorList>
            <consortium name="The Broad Institute Genomics Platform"/>
            <consortium name="The Broad Institute Genome Sequencing Center for Infectious Disease"/>
            <person name="Wu L."/>
            <person name="Ma J."/>
        </authorList>
    </citation>
    <scope>NUCLEOTIDE SEQUENCE [LARGE SCALE GENOMIC DNA]</scope>
    <source>
        <strain evidence="6 7">JCM 14560</strain>
    </source>
</reference>
<evidence type="ECO:0000256" key="2">
    <source>
        <dbReference type="ARBA" id="ARBA00023015"/>
    </source>
</evidence>